<reference evidence="2" key="1">
    <citation type="submission" date="2020-10" db="EMBL/GenBank/DDBJ databases">
        <authorList>
            <person name="Gilroy R."/>
        </authorList>
    </citation>
    <scope>NUCLEOTIDE SEQUENCE</scope>
    <source>
        <strain evidence="2">CHK152-2994</strain>
    </source>
</reference>
<dbReference type="Proteomes" id="UP000824139">
    <property type="component" value="Unassembled WGS sequence"/>
</dbReference>
<feature type="transmembrane region" description="Helical" evidence="1">
    <location>
        <begin position="12"/>
        <end position="30"/>
    </location>
</feature>
<dbReference type="AlphaFoldDB" id="A0A9D1K4I7"/>
<keyword evidence="1" id="KW-0812">Transmembrane</keyword>
<keyword evidence="1" id="KW-0472">Membrane</keyword>
<name>A0A9D1K4I7_9BACT</name>
<organism evidence="2 3">
    <name type="scientific">Candidatus Scatenecus faecavium</name>
    <dbReference type="NCBI Taxonomy" id="2840915"/>
    <lineage>
        <taxon>Bacteria</taxon>
        <taxon>Candidatus Scatenecus</taxon>
    </lineage>
</organism>
<evidence type="ECO:0000313" key="2">
    <source>
        <dbReference type="EMBL" id="HIS82404.1"/>
    </source>
</evidence>
<evidence type="ECO:0000313" key="3">
    <source>
        <dbReference type="Proteomes" id="UP000824139"/>
    </source>
</evidence>
<feature type="transmembrane region" description="Helical" evidence="1">
    <location>
        <begin position="36"/>
        <end position="57"/>
    </location>
</feature>
<proteinExistence type="predicted"/>
<sequence length="109" mass="13014">MMKEYKSKFTTMMFETFLGLCAAWFVYNITGKFTHSFLFAVTGAVVVLLFFFIKIFYTDFISIALTDDKKLVVKRFNKVINIFDIEQYYWSEYSKNCNTKNAEDQDIYY</sequence>
<dbReference type="EMBL" id="DVJO01000049">
    <property type="protein sequence ID" value="HIS82404.1"/>
    <property type="molecule type" value="Genomic_DNA"/>
</dbReference>
<protein>
    <submittedName>
        <fullName evidence="2">Uncharacterized protein</fullName>
    </submittedName>
</protein>
<evidence type="ECO:0000256" key="1">
    <source>
        <dbReference type="SAM" id="Phobius"/>
    </source>
</evidence>
<reference evidence="2" key="2">
    <citation type="journal article" date="2021" name="PeerJ">
        <title>Extensive microbial diversity within the chicken gut microbiome revealed by metagenomics and culture.</title>
        <authorList>
            <person name="Gilroy R."/>
            <person name="Ravi A."/>
            <person name="Getino M."/>
            <person name="Pursley I."/>
            <person name="Horton D.L."/>
            <person name="Alikhan N.F."/>
            <person name="Baker D."/>
            <person name="Gharbi K."/>
            <person name="Hall N."/>
            <person name="Watson M."/>
            <person name="Adriaenssens E.M."/>
            <person name="Foster-Nyarko E."/>
            <person name="Jarju S."/>
            <person name="Secka A."/>
            <person name="Antonio M."/>
            <person name="Oren A."/>
            <person name="Chaudhuri R.R."/>
            <person name="La Ragione R."/>
            <person name="Hildebrand F."/>
            <person name="Pallen M.J."/>
        </authorList>
    </citation>
    <scope>NUCLEOTIDE SEQUENCE</scope>
    <source>
        <strain evidence="2">CHK152-2994</strain>
    </source>
</reference>
<comment type="caution">
    <text evidence="2">The sequence shown here is derived from an EMBL/GenBank/DDBJ whole genome shotgun (WGS) entry which is preliminary data.</text>
</comment>
<feature type="non-terminal residue" evidence="2">
    <location>
        <position position="109"/>
    </location>
</feature>
<gene>
    <name evidence="2" type="ORF">IAD41_02200</name>
</gene>
<keyword evidence="1" id="KW-1133">Transmembrane helix</keyword>
<accession>A0A9D1K4I7</accession>